<evidence type="ECO:0000313" key="3">
    <source>
        <dbReference type="EMBL" id="CAZ83196.1"/>
    </source>
</evidence>
<dbReference type="InterPro" id="IPR039333">
    <property type="entry name" value="PYM1"/>
</dbReference>
<dbReference type="Pfam" id="PF09282">
    <property type="entry name" value="Mago-bind"/>
    <property type="match status" value="1"/>
</dbReference>
<dbReference type="GO" id="GO:1903259">
    <property type="term" value="P:exon-exon junction complex disassembly"/>
    <property type="evidence" value="ECO:0007669"/>
    <property type="project" value="InterPro"/>
</dbReference>
<dbReference type="Proteomes" id="UP000006911">
    <property type="component" value="Unassembled WGS sequence"/>
</dbReference>
<feature type="compositionally biased region" description="Basic and acidic residues" evidence="1">
    <location>
        <begin position="40"/>
        <end position="70"/>
    </location>
</feature>
<dbReference type="HOGENOM" id="CLU_074603_1_0_1"/>
<accession>D5GFA3</accession>
<dbReference type="RefSeq" id="XP_002839005.1">
    <property type="nucleotide sequence ID" value="XM_002838959.1"/>
</dbReference>
<dbReference type="PANTHER" id="PTHR22959">
    <property type="entry name" value="PYM PROTEIN"/>
    <property type="match status" value="1"/>
</dbReference>
<dbReference type="AlphaFoldDB" id="D5GFA3"/>
<evidence type="ECO:0000313" key="4">
    <source>
        <dbReference type="Proteomes" id="UP000006911"/>
    </source>
</evidence>
<dbReference type="InterPro" id="IPR036348">
    <property type="entry name" value="WIBG_N_sf"/>
</dbReference>
<dbReference type="KEGG" id="tml:GSTUM_00006798001"/>
<feature type="compositionally biased region" description="Basic and acidic residues" evidence="1">
    <location>
        <begin position="153"/>
        <end position="166"/>
    </location>
</feature>
<evidence type="ECO:0000259" key="2">
    <source>
        <dbReference type="SMART" id="SM01273"/>
    </source>
</evidence>
<keyword evidence="4" id="KW-1185">Reference proteome</keyword>
<gene>
    <name evidence="3" type="ORF">GSTUM_00006798001</name>
</gene>
<feature type="region of interest" description="Disordered" evidence="1">
    <location>
        <begin position="1"/>
        <end position="166"/>
    </location>
</feature>
<protein>
    <submittedName>
        <fullName evidence="3">(Perigord truffle) hypothetical protein</fullName>
    </submittedName>
</protein>
<name>D5GFA3_TUBMM</name>
<sequence>MSTSIPASDPAAETSTSAKSGITLTSDGQRVIPSSLRPDGSTRREIRVRPGYRPPEDVEIYKNRTAEAWKNRGSGGVPGASSPSDEDGKQPAGTSASSKNAKRKAARKRAKERVAGGQPEADGGAVGSSEKTNGSRNDDPASTTPTAGGSELEQTKTEPTPDEREKMAKAIRKKIRQANELKIRKEVGESLLPEQLEKVIKLQELTRQLGALGFDE</sequence>
<feature type="compositionally biased region" description="Basic residues" evidence="1">
    <location>
        <begin position="100"/>
        <end position="111"/>
    </location>
</feature>
<dbReference type="PANTHER" id="PTHR22959:SF0">
    <property type="entry name" value="PARTNER OF Y14 AND MAGO"/>
    <property type="match status" value="1"/>
</dbReference>
<dbReference type="InterPro" id="IPR015362">
    <property type="entry name" value="WIBG_mago-bd"/>
</dbReference>
<dbReference type="InParanoid" id="D5GFA3"/>
<dbReference type="OMA" id="IPGCADS"/>
<feature type="compositionally biased region" description="Polar residues" evidence="1">
    <location>
        <begin position="129"/>
        <end position="147"/>
    </location>
</feature>
<dbReference type="eggNOG" id="KOG4325">
    <property type="taxonomic scope" value="Eukaryota"/>
</dbReference>
<dbReference type="GeneID" id="9188052"/>
<feature type="compositionally biased region" description="Polar residues" evidence="1">
    <location>
        <begin position="13"/>
        <end position="28"/>
    </location>
</feature>
<dbReference type="GO" id="GO:0005737">
    <property type="term" value="C:cytoplasm"/>
    <property type="evidence" value="ECO:0007669"/>
    <property type="project" value="TreeGrafter"/>
</dbReference>
<organism evidence="3 4">
    <name type="scientific">Tuber melanosporum (strain Mel28)</name>
    <name type="common">Perigord black truffle</name>
    <dbReference type="NCBI Taxonomy" id="656061"/>
    <lineage>
        <taxon>Eukaryota</taxon>
        <taxon>Fungi</taxon>
        <taxon>Dikarya</taxon>
        <taxon>Ascomycota</taxon>
        <taxon>Pezizomycotina</taxon>
        <taxon>Pezizomycetes</taxon>
        <taxon>Pezizales</taxon>
        <taxon>Tuberaceae</taxon>
        <taxon>Tuber</taxon>
    </lineage>
</organism>
<dbReference type="STRING" id="656061.D5GFA3"/>
<dbReference type="SUPFAM" id="SSF101931">
    <property type="entry name" value="Pym (Within the bgcn gene intron protein, WIBG), N-terminal domain"/>
    <property type="match status" value="1"/>
</dbReference>
<dbReference type="GO" id="GO:0035145">
    <property type="term" value="C:exon-exon junction complex"/>
    <property type="evidence" value="ECO:0007669"/>
    <property type="project" value="TreeGrafter"/>
</dbReference>
<reference evidence="3 4" key="1">
    <citation type="journal article" date="2010" name="Nature">
        <title>Perigord black truffle genome uncovers evolutionary origins and mechanisms of symbiosis.</title>
        <authorList>
            <person name="Martin F."/>
            <person name="Kohler A."/>
            <person name="Murat C."/>
            <person name="Balestrini R."/>
            <person name="Coutinho P.M."/>
            <person name="Jaillon O."/>
            <person name="Montanini B."/>
            <person name="Morin E."/>
            <person name="Noel B."/>
            <person name="Percudani R."/>
            <person name="Porcel B."/>
            <person name="Rubini A."/>
            <person name="Amicucci A."/>
            <person name="Amselem J."/>
            <person name="Anthouard V."/>
            <person name="Arcioni S."/>
            <person name="Artiguenave F."/>
            <person name="Aury J.M."/>
            <person name="Ballario P."/>
            <person name="Bolchi A."/>
            <person name="Brenna A."/>
            <person name="Brun A."/>
            <person name="Buee M."/>
            <person name="Cantarel B."/>
            <person name="Chevalier G."/>
            <person name="Couloux A."/>
            <person name="Da Silva C."/>
            <person name="Denoeud F."/>
            <person name="Duplessis S."/>
            <person name="Ghignone S."/>
            <person name="Hilselberger B."/>
            <person name="Iotti M."/>
            <person name="Marcais B."/>
            <person name="Mello A."/>
            <person name="Miranda M."/>
            <person name="Pacioni G."/>
            <person name="Quesneville H."/>
            <person name="Riccioni C."/>
            <person name="Ruotolo R."/>
            <person name="Splivallo R."/>
            <person name="Stocchi V."/>
            <person name="Tisserant E."/>
            <person name="Viscomi A.R."/>
            <person name="Zambonelli A."/>
            <person name="Zampieri E."/>
            <person name="Henrissat B."/>
            <person name="Lebrun M.H."/>
            <person name="Paolocci F."/>
            <person name="Bonfante P."/>
            <person name="Ottonello S."/>
            <person name="Wincker P."/>
        </authorList>
    </citation>
    <scope>NUCLEOTIDE SEQUENCE [LARGE SCALE GENOMIC DNA]</scope>
    <source>
        <strain evidence="3 4">Mel28</strain>
    </source>
</reference>
<dbReference type="EMBL" id="FN430208">
    <property type="protein sequence ID" value="CAZ83196.1"/>
    <property type="molecule type" value="Genomic_DNA"/>
</dbReference>
<proteinExistence type="predicted"/>
<dbReference type="SMART" id="SM01273">
    <property type="entry name" value="Mago-bind"/>
    <property type="match status" value="1"/>
</dbReference>
<evidence type="ECO:0000256" key="1">
    <source>
        <dbReference type="SAM" id="MobiDB-lite"/>
    </source>
</evidence>
<feature type="domain" description="WIBG Mago-binding" evidence="2">
    <location>
        <begin position="28"/>
        <end position="54"/>
    </location>
</feature>
<dbReference type="GO" id="GO:0003723">
    <property type="term" value="F:RNA binding"/>
    <property type="evidence" value="ECO:0007669"/>
    <property type="project" value="TreeGrafter"/>
</dbReference>